<sequence length="77" mass="9063">MKVSDIKMALDVKMSMQFTNDFWEAYDESPIICKPTFLDTIEFEVEIPRQMLQKGNIDFRVCSKLSNSDNFIQEAYQ</sequence>
<reference evidence="2" key="1">
    <citation type="submission" date="2022-11" db="UniProtKB">
        <authorList>
            <consortium name="WormBaseParasite"/>
        </authorList>
    </citation>
    <scope>IDENTIFICATION</scope>
</reference>
<protein>
    <submittedName>
        <fullName evidence="2">Uncharacterized protein</fullName>
    </submittedName>
</protein>
<evidence type="ECO:0000313" key="1">
    <source>
        <dbReference type="Proteomes" id="UP000887540"/>
    </source>
</evidence>
<organism evidence="1 2">
    <name type="scientific">Acrobeloides nanus</name>
    <dbReference type="NCBI Taxonomy" id="290746"/>
    <lineage>
        <taxon>Eukaryota</taxon>
        <taxon>Metazoa</taxon>
        <taxon>Ecdysozoa</taxon>
        <taxon>Nematoda</taxon>
        <taxon>Chromadorea</taxon>
        <taxon>Rhabditida</taxon>
        <taxon>Tylenchina</taxon>
        <taxon>Cephalobomorpha</taxon>
        <taxon>Cephaloboidea</taxon>
        <taxon>Cephalobidae</taxon>
        <taxon>Acrobeloides</taxon>
    </lineage>
</organism>
<name>A0A914CJ29_9BILA</name>
<dbReference type="AlphaFoldDB" id="A0A914CJ29"/>
<keyword evidence="1" id="KW-1185">Reference proteome</keyword>
<dbReference type="Proteomes" id="UP000887540">
    <property type="component" value="Unplaced"/>
</dbReference>
<dbReference type="WBParaSite" id="ACRNAN_scaffold1092.g25216.t1">
    <property type="protein sequence ID" value="ACRNAN_scaffold1092.g25216.t1"/>
    <property type="gene ID" value="ACRNAN_scaffold1092.g25216"/>
</dbReference>
<evidence type="ECO:0000313" key="2">
    <source>
        <dbReference type="WBParaSite" id="ACRNAN_scaffold1092.g25216.t1"/>
    </source>
</evidence>
<accession>A0A914CJ29</accession>
<proteinExistence type="predicted"/>